<dbReference type="Pfam" id="PF00005">
    <property type="entry name" value="ABC_tran"/>
    <property type="match status" value="1"/>
</dbReference>
<name>A0ABU2X4A0_9ACTN</name>
<evidence type="ECO:0000313" key="7">
    <source>
        <dbReference type="Proteomes" id="UP001180973"/>
    </source>
</evidence>
<organism evidence="6 7">
    <name type="scientific">Micromonospora reichwaldensis</name>
    <dbReference type="NCBI Taxonomy" id="3075516"/>
    <lineage>
        <taxon>Bacteria</taxon>
        <taxon>Bacillati</taxon>
        <taxon>Actinomycetota</taxon>
        <taxon>Actinomycetes</taxon>
        <taxon>Micromonosporales</taxon>
        <taxon>Micromonosporaceae</taxon>
        <taxon>Micromonospora</taxon>
    </lineage>
</organism>
<feature type="domain" description="ABC transporter" evidence="5">
    <location>
        <begin position="12"/>
        <end position="245"/>
    </location>
</feature>
<proteinExistence type="predicted"/>
<dbReference type="InterPro" id="IPR003593">
    <property type="entry name" value="AAA+_ATPase"/>
</dbReference>
<reference evidence="6" key="1">
    <citation type="submission" date="2023-09" db="EMBL/GenBank/DDBJ databases">
        <title>30 novel species of actinomycetes from the DSMZ collection.</title>
        <authorList>
            <person name="Nouioui I."/>
        </authorList>
    </citation>
    <scope>NUCLEOTIDE SEQUENCE</scope>
    <source>
        <strain evidence="6">DSM 115977</strain>
    </source>
</reference>
<dbReference type="PANTHER" id="PTHR42794">
    <property type="entry name" value="HEMIN IMPORT ATP-BINDING PROTEIN HMUV"/>
    <property type="match status" value="1"/>
</dbReference>
<keyword evidence="2" id="KW-0547">Nucleotide-binding</keyword>
<dbReference type="GO" id="GO:0005524">
    <property type="term" value="F:ATP binding"/>
    <property type="evidence" value="ECO:0007669"/>
    <property type="project" value="UniProtKB-KW"/>
</dbReference>
<evidence type="ECO:0000313" key="6">
    <source>
        <dbReference type="EMBL" id="MDT0533025.1"/>
    </source>
</evidence>
<dbReference type="PROSITE" id="PS00211">
    <property type="entry name" value="ABC_TRANSPORTER_1"/>
    <property type="match status" value="1"/>
</dbReference>
<dbReference type="Gene3D" id="3.40.50.300">
    <property type="entry name" value="P-loop containing nucleotide triphosphate hydrolases"/>
    <property type="match status" value="1"/>
</dbReference>
<dbReference type="CDD" id="cd03214">
    <property type="entry name" value="ABC_Iron-Siderophores_B12_Hemin"/>
    <property type="match status" value="1"/>
</dbReference>
<dbReference type="NCBIfam" id="NF010068">
    <property type="entry name" value="PRK13548.1"/>
    <property type="match status" value="1"/>
</dbReference>
<dbReference type="RefSeq" id="WP_311414689.1">
    <property type="nucleotide sequence ID" value="NZ_JAVRFL010000052.1"/>
</dbReference>
<dbReference type="SUPFAM" id="SSF52540">
    <property type="entry name" value="P-loop containing nucleoside triphosphate hydrolases"/>
    <property type="match status" value="1"/>
</dbReference>
<dbReference type="SMART" id="SM00382">
    <property type="entry name" value="AAA"/>
    <property type="match status" value="1"/>
</dbReference>
<keyword evidence="1" id="KW-0813">Transport</keyword>
<dbReference type="PROSITE" id="PS50893">
    <property type="entry name" value="ABC_TRANSPORTER_2"/>
    <property type="match status" value="1"/>
</dbReference>
<dbReference type="InterPro" id="IPR003439">
    <property type="entry name" value="ABC_transporter-like_ATP-bd"/>
</dbReference>
<dbReference type="PANTHER" id="PTHR42794:SF1">
    <property type="entry name" value="HEMIN IMPORT ATP-BINDING PROTEIN HMUV"/>
    <property type="match status" value="1"/>
</dbReference>
<dbReference type="EMBL" id="JAVRFL010000052">
    <property type="protein sequence ID" value="MDT0533025.1"/>
    <property type="molecule type" value="Genomic_DNA"/>
</dbReference>
<dbReference type="InterPro" id="IPR027417">
    <property type="entry name" value="P-loop_NTPase"/>
</dbReference>
<keyword evidence="4" id="KW-1278">Translocase</keyword>
<evidence type="ECO:0000256" key="2">
    <source>
        <dbReference type="ARBA" id="ARBA00022741"/>
    </source>
</evidence>
<keyword evidence="7" id="KW-1185">Reference proteome</keyword>
<evidence type="ECO:0000256" key="1">
    <source>
        <dbReference type="ARBA" id="ARBA00022448"/>
    </source>
</evidence>
<evidence type="ECO:0000259" key="5">
    <source>
        <dbReference type="PROSITE" id="PS50893"/>
    </source>
</evidence>
<comment type="caution">
    <text evidence="6">The sequence shown here is derived from an EMBL/GenBank/DDBJ whole genome shotgun (WGS) entry which is preliminary data.</text>
</comment>
<dbReference type="InterPro" id="IPR017871">
    <property type="entry name" value="ABC_transporter-like_CS"/>
</dbReference>
<sequence>MPTPAPAGTTRVRVAGLRVARAGRPVLDGVDLLIRAGEVHALVGPNGAGKSTLLAAVSGDLPAVAGTVEIDGSPPAGWTPVELAMRRAVLPQRSTLSFPFTVDEVVRMGRAPWAGRPEQERDDAVVADVLRRCDATRFADRPYPALSGGEQARVALARALAQQAAVLLLDEPTAALDLGHQELVMRVARDRARAGDAVVAVLHDLTLAGAYADTVTLLNAGRVRAAGPPAEVFTAPLLSEVYGHDIEVVPHPRTRLPLIVPRRRLTRPSVTLEET</sequence>
<keyword evidence="3 6" id="KW-0067">ATP-binding</keyword>
<protein>
    <submittedName>
        <fullName evidence="6">Heme ABC transporter ATP-binding protein</fullName>
    </submittedName>
</protein>
<evidence type="ECO:0000256" key="3">
    <source>
        <dbReference type="ARBA" id="ARBA00022840"/>
    </source>
</evidence>
<evidence type="ECO:0000256" key="4">
    <source>
        <dbReference type="ARBA" id="ARBA00022967"/>
    </source>
</evidence>
<gene>
    <name evidence="6" type="ORF">RM555_28935</name>
</gene>
<accession>A0ABU2X4A0</accession>
<dbReference type="Proteomes" id="UP001180973">
    <property type="component" value="Unassembled WGS sequence"/>
</dbReference>